<evidence type="ECO:0000259" key="2">
    <source>
        <dbReference type="Pfam" id="PF12697"/>
    </source>
</evidence>
<dbReference type="InParanoid" id="A0A409W9N7"/>
<accession>A0A409W9N7</accession>
<evidence type="ECO:0000256" key="1">
    <source>
        <dbReference type="SAM" id="MobiDB-lite"/>
    </source>
</evidence>
<evidence type="ECO:0000313" key="3">
    <source>
        <dbReference type="EMBL" id="PPQ75209.1"/>
    </source>
</evidence>
<protein>
    <recommendedName>
        <fullName evidence="2">AB hydrolase-1 domain-containing protein</fullName>
    </recommendedName>
</protein>
<dbReference type="InterPro" id="IPR029058">
    <property type="entry name" value="AB_hydrolase_fold"/>
</dbReference>
<sequence>MDPLSGKPHFPYPPSPIKGEQTVNPRRRLAPLLEPPSLVPLPNPLPETLQRKCPFTSTHTLSVHLLPAAFPRSPSAWGKIEVPLLESFKGKTAKEGRRKWLEQTVEQMFWEQTEAQKMFPDPKANIEVGKVGLWNTVLRIRRNRSAVEERKDARGITLVATHPIGFHKEIWEPAFMHLIEATESASSSIRIEEIWSLEAINHGDTGLINRDFIPKLIDRSDYGRDIANLLIHYLPDGADAFGKDLPTQLSRLPPSVSSSRIKNGFADRNVAALGHSLGGDATALCGISYPRLFSALILLETTLFPVSYKKRGNYVALSTIGRRSSWPSREEAKKGLLKAPLFQAFDPEVLEAYLEYGMYRDDKTGEIRLKCDPAWEASEFTERRSMNEGWELLPTLDERVELRWIMGGKDEASDLVGGPETAQKTVWRRARNASNVRIPGAGHLVVQEKPKETAEDIALFLNHKFRHDVQSKL</sequence>
<evidence type="ECO:0000313" key="4">
    <source>
        <dbReference type="Proteomes" id="UP000284706"/>
    </source>
</evidence>
<feature type="region of interest" description="Disordered" evidence="1">
    <location>
        <begin position="1"/>
        <end position="22"/>
    </location>
</feature>
<organism evidence="3 4">
    <name type="scientific">Gymnopilus dilepis</name>
    <dbReference type="NCBI Taxonomy" id="231916"/>
    <lineage>
        <taxon>Eukaryota</taxon>
        <taxon>Fungi</taxon>
        <taxon>Dikarya</taxon>
        <taxon>Basidiomycota</taxon>
        <taxon>Agaricomycotina</taxon>
        <taxon>Agaricomycetes</taxon>
        <taxon>Agaricomycetidae</taxon>
        <taxon>Agaricales</taxon>
        <taxon>Agaricineae</taxon>
        <taxon>Hymenogastraceae</taxon>
        <taxon>Gymnopilus</taxon>
    </lineage>
</organism>
<proteinExistence type="predicted"/>
<gene>
    <name evidence="3" type="ORF">CVT26_008345</name>
</gene>
<dbReference type="Proteomes" id="UP000284706">
    <property type="component" value="Unassembled WGS sequence"/>
</dbReference>
<reference evidence="3 4" key="1">
    <citation type="journal article" date="2018" name="Evol. Lett.">
        <title>Horizontal gene cluster transfer increased hallucinogenic mushroom diversity.</title>
        <authorList>
            <person name="Reynolds H.T."/>
            <person name="Vijayakumar V."/>
            <person name="Gluck-Thaler E."/>
            <person name="Korotkin H.B."/>
            <person name="Matheny P.B."/>
            <person name="Slot J.C."/>
        </authorList>
    </citation>
    <scope>NUCLEOTIDE SEQUENCE [LARGE SCALE GENOMIC DNA]</scope>
    <source>
        <strain evidence="3 4">SRW20</strain>
    </source>
</reference>
<feature type="domain" description="AB hydrolase-1" evidence="2">
    <location>
        <begin position="159"/>
        <end position="455"/>
    </location>
</feature>
<dbReference type="OrthoDB" id="94039at2759"/>
<keyword evidence="4" id="KW-1185">Reference proteome</keyword>
<dbReference type="EMBL" id="NHYE01005280">
    <property type="protein sequence ID" value="PPQ75209.1"/>
    <property type="molecule type" value="Genomic_DNA"/>
</dbReference>
<dbReference type="Gene3D" id="3.40.50.1820">
    <property type="entry name" value="alpha/beta hydrolase"/>
    <property type="match status" value="1"/>
</dbReference>
<dbReference type="Pfam" id="PF12697">
    <property type="entry name" value="Abhydrolase_6"/>
    <property type="match status" value="1"/>
</dbReference>
<name>A0A409W9N7_9AGAR</name>
<dbReference type="STRING" id="231916.A0A409W9N7"/>
<dbReference type="InterPro" id="IPR000073">
    <property type="entry name" value="AB_hydrolase_1"/>
</dbReference>
<comment type="caution">
    <text evidence="3">The sequence shown here is derived from an EMBL/GenBank/DDBJ whole genome shotgun (WGS) entry which is preliminary data.</text>
</comment>
<dbReference type="AlphaFoldDB" id="A0A409W9N7"/>
<dbReference type="SUPFAM" id="SSF53474">
    <property type="entry name" value="alpha/beta-Hydrolases"/>
    <property type="match status" value="1"/>
</dbReference>